<evidence type="ECO:0000313" key="1">
    <source>
        <dbReference type="EMBL" id="AAC46415.1"/>
    </source>
</evidence>
<organism evidence="1">
    <name type="scientific">Pseudomonas syringae</name>
    <dbReference type="NCBI Taxonomy" id="317"/>
    <lineage>
        <taxon>Bacteria</taxon>
        <taxon>Pseudomonadati</taxon>
        <taxon>Pseudomonadota</taxon>
        <taxon>Gammaproteobacteria</taxon>
        <taxon>Pseudomonadales</taxon>
        <taxon>Pseudomonadaceae</taxon>
        <taxon>Pseudomonas</taxon>
    </lineage>
</organism>
<accession>O52159</accession>
<protein>
    <submittedName>
        <fullName evidence="1">Uncharacterized protein</fullName>
    </submittedName>
</protein>
<dbReference type="EMBL" id="AF022808">
    <property type="protein sequence ID" value="AAC46415.1"/>
    <property type="molecule type" value="Genomic_DNA"/>
</dbReference>
<dbReference type="AlphaFoldDB" id="O52159"/>
<sequence>MVQISTKDTDGVSAGYFIRRSTESLNDMGRIHGQRSGNHLVEQAGELTASNTGDHFAEMREKLLHVHRGSFFRL</sequence>
<reference evidence="1" key="1">
    <citation type="journal article" date="1998" name="Mol. Microbiol.">
        <title>A newly identified regulator is required for virulence and toxin production in Pseudomonas syringae.</title>
        <authorList>
            <person name="Kitten T."/>
            <person name="Kinscherf T.G."/>
            <person name="McEvoy J.L."/>
            <person name="Willis D.K."/>
        </authorList>
    </citation>
    <scope>NUCLEOTIDE SEQUENCE</scope>
    <source>
        <strain evidence="1">SupP27</strain>
    </source>
</reference>
<proteinExistence type="predicted"/>
<name>O52159_PSESX</name>